<name>A0ABR7MA95_9BACT</name>
<accession>A0ABR7MA95</accession>
<organism evidence="2 3">
    <name type="scientific">Flavihumibacter stibioxidans</name>
    <dbReference type="NCBI Taxonomy" id="1834163"/>
    <lineage>
        <taxon>Bacteria</taxon>
        <taxon>Pseudomonadati</taxon>
        <taxon>Bacteroidota</taxon>
        <taxon>Chitinophagia</taxon>
        <taxon>Chitinophagales</taxon>
        <taxon>Chitinophagaceae</taxon>
        <taxon>Flavihumibacter</taxon>
    </lineage>
</organism>
<feature type="domain" description="N-acetyltransferase" evidence="1">
    <location>
        <begin position="17"/>
        <end position="169"/>
    </location>
</feature>
<dbReference type="Gene3D" id="3.40.630.30">
    <property type="match status" value="1"/>
</dbReference>
<dbReference type="PANTHER" id="PTHR43610:SF1">
    <property type="entry name" value="N-ACETYLTRANSFERASE DOMAIN-CONTAINING PROTEIN"/>
    <property type="match status" value="1"/>
</dbReference>
<evidence type="ECO:0000313" key="3">
    <source>
        <dbReference type="Proteomes" id="UP000765802"/>
    </source>
</evidence>
<evidence type="ECO:0000313" key="2">
    <source>
        <dbReference type="EMBL" id="MBC6491941.1"/>
    </source>
</evidence>
<reference evidence="2 3" key="1">
    <citation type="submission" date="2016-07" db="EMBL/GenBank/DDBJ databases">
        <title>Genome analysis of Flavihumibacter stibioxidans YS-17.</title>
        <authorList>
            <person name="Shi K."/>
            <person name="Han Y."/>
            <person name="Wang G."/>
        </authorList>
    </citation>
    <scope>NUCLEOTIDE SEQUENCE [LARGE SCALE GENOMIC DNA]</scope>
    <source>
        <strain evidence="2 3">YS-17</strain>
    </source>
</reference>
<dbReference type="InterPro" id="IPR000182">
    <property type="entry name" value="GNAT_dom"/>
</dbReference>
<dbReference type="InterPro" id="IPR016181">
    <property type="entry name" value="Acyl_CoA_acyltransferase"/>
</dbReference>
<dbReference type="RefSeq" id="WP_187257254.1">
    <property type="nucleotide sequence ID" value="NZ_JBHULF010000007.1"/>
</dbReference>
<dbReference type="SUPFAM" id="SSF55729">
    <property type="entry name" value="Acyl-CoA N-acyltransferases (Nat)"/>
    <property type="match status" value="1"/>
</dbReference>
<keyword evidence="3" id="KW-1185">Reference proteome</keyword>
<proteinExistence type="predicted"/>
<evidence type="ECO:0000259" key="1">
    <source>
        <dbReference type="Pfam" id="PF13302"/>
    </source>
</evidence>
<gene>
    <name evidence="2" type="ORF">BC349_12835</name>
</gene>
<comment type="caution">
    <text evidence="2">The sequence shown here is derived from an EMBL/GenBank/DDBJ whole genome shotgun (WGS) entry which is preliminary data.</text>
</comment>
<dbReference type="Pfam" id="PF13302">
    <property type="entry name" value="Acetyltransf_3"/>
    <property type="match status" value="1"/>
</dbReference>
<sequence>MGFDHFFHPSFQLKSGRVLLRNMLESDLEGFRQLTGDPNMWNWFTRRLDETGQLEAWVKEALVQQEGKLRFPITVIDLGAANHGWSGDSGESGVVAGSSSFGNISFHDKRIEIGWTWYGNDFRGTGINLHCKYLMLQYAFEVMAFERVEFKTDALNSRSRAALRKIGAREEGILRSHMLMPGNRRRDSVYFSVLKEEWPEVKHYLESRIESE</sequence>
<dbReference type="Proteomes" id="UP000765802">
    <property type="component" value="Unassembled WGS sequence"/>
</dbReference>
<protein>
    <recommendedName>
        <fullName evidence="1">N-acetyltransferase domain-containing protein</fullName>
    </recommendedName>
</protein>
<dbReference type="EMBL" id="MBUA01000023">
    <property type="protein sequence ID" value="MBC6491941.1"/>
    <property type="molecule type" value="Genomic_DNA"/>
</dbReference>
<dbReference type="PANTHER" id="PTHR43610">
    <property type="entry name" value="BLL6696 PROTEIN"/>
    <property type="match status" value="1"/>
</dbReference>